<sequence>MRAVLPRFVFANRNHFRSFRSLSCPQTESFRILHSVHQLGSIRASSCMSQMESHRNNYSKATAKFASGFSRDAASFFRCGEHSENFESFLGDWVARTGSLPLSLNLRGTTKSEEQGKRVLSTLFDHLAPRLERLKLDTCFAFYDQISPTFPILRQLSLGIRYDYEDEHDSRDPPDDPIKTFSAAPLLEEVCLSSDALPQYFALPWDALKASTLQPPLKSFEFRRPSSDASAPFWRHSERRTTSPPSLIQL</sequence>
<evidence type="ECO:0000256" key="1">
    <source>
        <dbReference type="SAM" id="MobiDB-lite"/>
    </source>
</evidence>
<comment type="caution">
    <text evidence="2">The sequence shown here is derived from an EMBL/GenBank/DDBJ whole genome shotgun (WGS) entry which is preliminary data.</text>
</comment>
<feature type="region of interest" description="Disordered" evidence="1">
    <location>
        <begin position="223"/>
        <end position="250"/>
    </location>
</feature>
<name>A0AAW0DME3_9AGAR</name>
<accession>A0AAW0DME3</accession>
<organism evidence="2 3">
    <name type="scientific">Favolaschia claudopus</name>
    <dbReference type="NCBI Taxonomy" id="2862362"/>
    <lineage>
        <taxon>Eukaryota</taxon>
        <taxon>Fungi</taxon>
        <taxon>Dikarya</taxon>
        <taxon>Basidiomycota</taxon>
        <taxon>Agaricomycotina</taxon>
        <taxon>Agaricomycetes</taxon>
        <taxon>Agaricomycetidae</taxon>
        <taxon>Agaricales</taxon>
        <taxon>Marasmiineae</taxon>
        <taxon>Mycenaceae</taxon>
        <taxon>Favolaschia</taxon>
    </lineage>
</organism>
<dbReference type="AlphaFoldDB" id="A0AAW0DME3"/>
<keyword evidence="3" id="KW-1185">Reference proteome</keyword>
<proteinExistence type="predicted"/>
<protein>
    <submittedName>
        <fullName evidence="2">Uncharacterized protein</fullName>
    </submittedName>
</protein>
<evidence type="ECO:0000313" key="2">
    <source>
        <dbReference type="EMBL" id="KAK7053931.1"/>
    </source>
</evidence>
<dbReference type="EMBL" id="JAWWNJ010000006">
    <property type="protein sequence ID" value="KAK7053931.1"/>
    <property type="molecule type" value="Genomic_DNA"/>
</dbReference>
<gene>
    <name evidence="2" type="ORF">R3P38DRAFT_1472846</name>
</gene>
<evidence type="ECO:0000313" key="3">
    <source>
        <dbReference type="Proteomes" id="UP001362999"/>
    </source>
</evidence>
<reference evidence="2 3" key="1">
    <citation type="journal article" date="2024" name="J Genomics">
        <title>Draft genome sequencing and assembly of Favolaschia claudopus CIRM-BRFM 2984 isolated from oak limbs.</title>
        <authorList>
            <person name="Navarro D."/>
            <person name="Drula E."/>
            <person name="Chaduli D."/>
            <person name="Cazenave R."/>
            <person name="Ahrendt S."/>
            <person name="Wang J."/>
            <person name="Lipzen A."/>
            <person name="Daum C."/>
            <person name="Barry K."/>
            <person name="Grigoriev I.V."/>
            <person name="Favel A."/>
            <person name="Rosso M.N."/>
            <person name="Martin F."/>
        </authorList>
    </citation>
    <scope>NUCLEOTIDE SEQUENCE [LARGE SCALE GENOMIC DNA]</scope>
    <source>
        <strain evidence="2 3">CIRM-BRFM 2984</strain>
    </source>
</reference>
<dbReference type="Proteomes" id="UP001362999">
    <property type="component" value="Unassembled WGS sequence"/>
</dbReference>